<evidence type="ECO:0000313" key="2">
    <source>
        <dbReference type="EMBL" id="KAA8500070.1"/>
    </source>
</evidence>
<keyword evidence="1" id="KW-0472">Membrane</keyword>
<accession>A0A5J4ZAB8</accession>
<gene>
    <name evidence="2" type="ORF">FVE85_7655</name>
</gene>
<dbReference type="EMBL" id="VRMN01000001">
    <property type="protein sequence ID" value="KAA8500070.1"/>
    <property type="molecule type" value="Genomic_DNA"/>
</dbReference>
<keyword evidence="1" id="KW-1133">Transmembrane helix</keyword>
<evidence type="ECO:0000313" key="3">
    <source>
        <dbReference type="Proteomes" id="UP000324585"/>
    </source>
</evidence>
<dbReference type="SMART" id="SM01378">
    <property type="entry name" value="Romo1"/>
    <property type="match status" value="1"/>
</dbReference>
<protein>
    <recommendedName>
        <fullName evidence="4">Reactive oxygen species modulator 1</fullName>
    </recommendedName>
</protein>
<name>A0A5J4ZAB8_PORPP</name>
<evidence type="ECO:0008006" key="4">
    <source>
        <dbReference type="Google" id="ProtNLM"/>
    </source>
</evidence>
<sequence length="77" mass="7821">MVSRRVEDCVRRISGGAQLGAMVGFTFGAIAGGMEAMGYREIPASQKVGVVLRKSLGGSVAFGLFVAVGTLVRGGGC</sequence>
<dbReference type="OrthoDB" id="101at2759"/>
<dbReference type="Proteomes" id="UP000324585">
    <property type="component" value="Unassembled WGS sequence"/>
</dbReference>
<keyword evidence="1" id="KW-0812">Transmembrane</keyword>
<organism evidence="2 3">
    <name type="scientific">Porphyridium purpureum</name>
    <name type="common">Red alga</name>
    <name type="synonym">Porphyridium cruentum</name>
    <dbReference type="NCBI Taxonomy" id="35688"/>
    <lineage>
        <taxon>Eukaryota</taxon>
        <taxon>Rhodophyta</taxon>
        <taxon>Bangiophyceae</taxon>
        <taxon>Porphyridiales</taxon>
        <taxon>Porphyridiaceae</taxon>
        <taxon>Porphyridium</taxon>
    </lineage>
</organism>
<keyword evidence="3" id="KW-1185">Reference proteome</keyword>
<proteinExistence type="predicted"/>
<feature type="transmembrane region" description="Helical" evidence="1">
    <location>
        <begin position="12"/>
        <end position="31"/>
    </location>
</feature>
<dbReference type="AlphaFoldDB" id="A0A5J4ZAB8"/>
<reference evidence="3" key="1">
    <citation type="journal article" date="2019" name="Nat. Commun.">
        <title>Expansion of phycobilisome linker gene families in mesophilic red algae.</title>
        <authorList>
            <person name="Lee J."/>
            <person name="Kim D."/>
            <person name="Bhattacharya D."/>
            <person name="Yoon H.S."/>
        </authorList>
    </citation>
    <scope>NUCLEOTIDE SEQUENCE [LARGE SCALE GENOMIC DNA]</scope>
    <source>
        <strain evidence="3">CCMP 1328</strain>
    </source>
</reference>
<dbReference type="InterPro" id="IPR018450">
    <property type="entry name" value="Romo1/Mgr2"/>
</dbReference>
<feature type="transmembrane region" description="Helical" evidence="1">
    <location>
        <begin position="51"/>
        <end position="72"/>
    </location>
</feature>
<evidence type="ECO:0000256" key="1">
    <source>
        <dbReference type="SAM" id="Phobius"/>
    </source>
</evidence>
<dbReference type="Pfam" id="PF10247">
    <property type="entry name" value="Romo1"/>
    <property type="match status" value="1"/>
</dbReference>
<comment type="caution">
    <text evidence="2">The sequence shown here is derived from an EMBL/GenBank/DDBJ whole genome shotgun (WGS) entry which is preliminary data.</text>
</comment>